<dbReference type="RefSeq" id="WP_150988867.1">
    <property type="nucleotide sequence ID" value="NZ_CP062804.1"/>
</dbReference>
<reference evidence="2 3" key="1">
    <citation type="submission" date="2020-10" db="EMBL/GenBank/DDBJ databases">
        <title>Complete genome sequence of Cupriavidus basilensis CCUG 49340T.</title>
        <authorList>
            <person name="Salva-Serra F."/>
            <person name="Donoso R.A."/>
            <person name="Cho K.H."/>
            <person name="Yoo J.A."/>
            <person name="Lee K."/>
            <person name="Yoon S.-H."/>
            <person name="Perez-Pantoja D."/>
            <person name="Moore E.R.B."/>
        </authorList>
    </citation>
    <scope>NUCLEOTIDE SEQUENCE [LARGE SCALE GENOMIC DNA]</scope>
    <source>
        <strain evidence="3">CCUG 49340</strain>
    </source>
</reference>
<proteinExistence type="predicted"/>
<keyword evidence="1 2" id="KW-0808">Transferase</keyword>
<dbReference type="CDD" id="cd03801">
    <property type="entry name" value="GT4_PimA-like"/>
    <property type="match status" value="1"/>
</dbReference>
<dbReference type="PANTHER" id="PTHR46401">
    <property type="entry name" value="GLYCOSYLTRANSFERASE WBBK-RELATED"/>
    <property type="match status" value="1"/>
</dbReference>
<dbReference type="EMBL" id="CP062804">
    <property type="protein sequence ID" value="QOT80685.1"/>
    <property type="molecule type" value="Genomic_DNA"/>
</dbReference>
<name>A0A643FPL5_9BURK</name>
<dbReference type="Gene3D" id="3.40.50.2000">
    <property type="entry name" value="Glycogen Phosphorylase B"/>
    <property type="match status" value="1"/>
</dbReference>
<organism evidence="2 3">
    <name type="scientific">Cupriavidus basilensis</name>
    <dbReference type="NCBI Taxonomy" id="68895"/>
    <lineage>
        <taxon>Bacteria</taxon>
        <taxon>Pseudomonadati</taxon>
        <taxon>Pseudomonadota</taxon>
        <taxon>Betaproteobacteria</taxon>
        <taxon>Burkholderiales</taxon>
        <taxon>Burkholderiaceae</taxon>
        <taxon>Cupriavidus</taxon>
    </lineage>
</organism>
<evidence type="ECO:0000313" key="3">
    <source>
        <dbReference type="Proteomes" id="UP000397656"/>
    </source>
</evidence>
<dbReference type="Pfam" id="PF13692">
    <property type="entry name" value="Glyco_trans_1_4"/>
    <property type="match status" value="1"/>
</dbReference>
<dbReference type="GO" id="GO:0016757">
    <property type="term" value="F:glycosyltransferase activity"/>
    <property type="evidence" value="ECO:0007669"/>
    <property type="project" value="TreeGrafter"/>
</dbReference>
<evidence type="ECO:0000313" key="2">
    <source>
        <dbReference type="EMBL" id="QOT80685.1"/>
    </source>
</evidence>
<evidence type="ECO:0000256" key="1">
    <source>
        <dbReference type="ARBA" id="ARBA00022679"/>
    </source>
</evidence>
<sequence length="378" mass="43131">MKKILINASNLHVGGGVQVATSFILELSRMLDRLCACELVVYVSSAVDANLISSGFDLTLIRNYRVIDVRGLEALRRGVSDNFYGFDLVFTIFGPMYLPRSIRNHVVGFAQSWIIYPKNDVSLRLPLKERLRLRLKFIVQWWFFRTSSQLIVEAKHVRDGLIKEKYFPGDRIDVVSNCVSAIYYEPARWEPVLGLNGGPPGVVKIGYVSRAYIHKNIDFLVDVARELRLVGGVEYQFFVTLNSDEWEARSDEFRRNIFNVGPLNVAQCPSFYKSMDAVFFPSLLESFSATPLEAMLMRRPLFASDRDFVRDCCGVNALYFDPLDPSAAAKKIADWFCKADDDVRESHLERAYRHVMSRPGSRDRACSYIDIINAKMNS</sequence>
<protein>
    <submittedName>
        <fullName evidence="2">Glycosyltransferase family 4 protein</fullName>
    </submittedName>
</protein>
<dbReference type="PANTHER" id="PTHR46401:SF2">
    <property type="entry name" value="GLYCOSYLTRANSFERASE WBBK-RELATED"/>
    <property type="match status" value="1"/>
</dbReference>
<dbReference type="GeneID" id="98404200"/>
<accession>A0A643FPL5</accession>
<dbReference type="SUPFAM" id="SSF53756">
    <property type="entry name" value="UDP-Glycosyltransferase/glycogen phosphorylase"/>
    <property type="match status" value="1"/>
</dbReference>
<dbReference type="Proteomes" id="UP000397656">
    <property type="component" value="Chromosome 2"/>
</dbReference>
<dbReference type="AlphaFoldDB" id="A0A643FPL5"/>
<gene>
    <name evidence="2" type="ORF">F7R26_024995</name>
</gene>